<dbReference type="EMBL" id="MN738909">
    <property type="protein sequence ID" value="QHT30715.1"/>
    <property type="molecule type" value="Genomic_DNA"/>
</dbReference>
<reference evidence="1" key="1">
    <citation type="journal article" date="2020" name="Nature">
        <title>Giant virus diversity and host interactions through global metagenomics.</title>
        <authorList>
            <person name="Schulz F."/>
            <person name="Roux S."/>
            <person name="Paez-Espino D."/>
            <person name="Jungbluth S."/>
            <person name="Walsh D.A."/>
            <person name="Denef V.J."/>
            <person name="McMahon K.D."/>
            <person name="Konstantinidis K.T."/>
            <person name="Eloe-Fadrosh E.A."/>
            <person name="Kyrpides N.C."/>
            <person name="Woyke T."/>
        </authorList>
    </citation>
    <scope>NUCLEOTIDE SEQUENCE</scope>
    <source>
        <strain evidence="1">GVMAG-M-3300009151-35</strain>
    </source>
</reference>
<accession>A0A6C0ETW0</accession>
<name>A0A6C0ETW0_9ZZZZ</name>
<dbReference type="SUPFAM" id="SSF53300">
    <property type="entry name" value="vWA-like"/>
    <property type="match status" value="1"/>
</dbReference>
<proteinExistence type="predicted"/>
<evidence type="ECO:0000313" key="1">
    <source>
        <dbReference type="EMBL" id="QHT30715.1"/>
    </source>
</evidence>
<dbReference type="AlphaFoldDB" id="A0A6C0ETW0"/>
<sequence length="749" mass="87640">MTNTIIYIDISGSVSDFLNYWNKVDEIVSLNKDAFFFVWDTEIKEISYNEILKYIENKKGYGGTKISSVASSIINKKFNDKNIIIITDGEVHAGDVKSSEFILKDFNIKEVECHIIKSYVYSDDIDISVPLAFMRNNTSKLYYTNPQNITKLIKNINKDDYKILENITLNDLMANFDMIYDLINITNMGKSGLPYIKQKLLKFRTDFIKLSNENLKSINGNTIQSELKNGNYTNAITMIKKIEDIFINQNEYSPITKFNKLLALCDDRTNSGFALNQKIANAKQSEAIIPDEATEEELIKYNFEDPVMLDLDVPQLVIIKSSNKLFDTDKDFKNFIENPLNIINNEEIKERIAKRFGHCIGIKLTNKCIIDPFTRAEIIGTIPLTTSNEQHNEVGSHALFNLFTNSKKMGNPNLYYIILWQILVVENRCEYLNEYYDYITNHLKFRLSKATTYISLCGLPDFNRTIVPIDVAMYYIINGPEINKIILRKHIFNINVIQNIIMNVFKYEVKPEIIKHINLERTLLSMLSQIKKNPVIFKRKIKCLINSHIIADDEYIPIDNIATEKNINEIMKTFPDYYNSHKYNELVYLSTLVNSNYSAGDIQLDYNKEIKYDIEFKNDWSDKYIISTINPLEISLKTFRIVYNPNWKELAVNDNFVSIDNQISAYNDYIKFFLRFQHFPTFNEFAKYIYNKYKKALHKDFNNIYIEVSTSYNKVREYIKDNNLTYDDIKKIILDSCRIDDRIRIQESI</sequence>
<protein>
    <recommendedName>
        <fullName evidence="2">VWFA domain-containing protein</fullName>
    </recommendedName>
</protein>
<dbReference type="InterPro" id="IPR036465">
    <property type="entry name" value="vWFA_dom_sf"/>
</dbReference>
<evidence type="ECO:0008006" key="2">
    <source>
        <dbReference type="Google" id="ProtNLM"/>
    </source>
</evidence>
<organism evidence="1">
    <name type="scientific">viral metagenome</name>
    <dbReference type="NCBI Taxonomy" id="1070528"/>
    <lineage>
        <taxon>unclassified sequences</taxon>
        <taxon>metagenomes</taxon>
        <taxon>organismal metagenomes</taxon>
    </lineage>
</organism>